<accession>A0A1I7WCT4</accession>
<evidence type="ECO:0000256" key="1">
    <source>
        <dbReference type="ARBA" id="ARBA00009823"/>
    </source>
</evidence>
<protein>
    <submittedName>
        <fullName evidence="5">RNase_H2-Ydr279 domain-containing protein</fullName>
    </submittedName>
</protein>
<dbReference type="WBParaSite" id="Hba_02540">
    <property type="protein sequence ID" value="Hba_02540"/>
    <property type="gene ID" value="Hba_02540"/>
</dbReference>
<evidence type="ECO:0000256" key="2">
    <source>
        <dbReference type="ARBA" id="ARBA00011277"/>
    </source>
</evidence>
<dbReference type="InterPro" id="IPR040456">
    <property type="entry name" value="RNase_H2_suB"/>
</dbReference>
<evidence type="ECO:0000313" key="4">
    <source>
        <dbReference type="Proteomes" id="UP000095283"/>
    </source>
</evidence>
<dbReference type="Proteomes" id="UP000095283">
    <property type="component" value="Unplaced"/>
</dbReference>
<proteinExistence type="inferred from homology"/>
<organism evidence="4 5">
    <name type="scientific">Heterorhabditis bacteriophora</name>
    <name type="common">Entomopathogenic nematode worm</name>
    <dbReference type="NCBI Taxonomy" id="37862"/>
    <lineage>
        <taxon>Eukaryota</taxon>
        <taxon>Metazoa</taxon>
        <taxon>Ecdysozoa</taxon>
        <taxon>Nematoda</taxon>
        <taxon>Chromadorea</taxon>
        <taxon>Rhabditida</taxon>
        <taxon>Rhabditina</taxon>
        <taxon>Rhabditomorpha</taxon>
        <taxon>Strongyloidea</taxon>
        <taxon>Heterorhabditidae</taxon>
        <taxon>Heterorhabditis</taxon>
    </lineage>
</organism>
<dbReference type="AlphaFoldDB" id="A0A1I7WCT4"/>
<dbReference type="GO" id="GO:0032299">
    <property type="term" value="C:ribonuclease H2 complex"/>
    <property type="evidence" value="ECO:0007669"/>
    <property type="project" value="InterPro"/>
</dbReference>
<reference evidence="5" key="1">
    <citation type="submission" date="2016-11" db="UniProtKB">
        <authorList>
            <consortium name="WormBaseParasite"/>
        </authorList>
    </citation>
    <scope>IDENTIFICATION</scope>
</reference>
<dbReference type="PANTHER" id="PTHR13383">
    <property type="entry name" value="RIBONUCLEASE H2 SUBUNIT B"/>
    <property type="match status" value="1"/>
</dbReference>
<dbReference type="GO" id="GO:0006401">
    <property type="term" value="P:RNA catabolic process"/>
    <property type="evidence" value="ECO:0007669"/>
    <property type="project" value="TreeGrafter"/>
</dbReference>
<dbReference type="GO" id="GO:0005654">
    <property type="term" value="C:nucleoplasm"/>
    <property type="evidence" value="ECO:0007669"/>
    <property type="project" value="TreeGrafter"/>
</dbReference>
<dbReference type="Gene3D" id="2.20.25.530">
    <property type="match status" value="1"/>
</dbReference>
<comment type="similarity">
    <text evidence="1">Belongs to the RNase H2 subunit B family.</text>
</comment>
<comment type="subunit">
    <text evidence="2">The RNase H2 complex is a heterotrimer composed of the catalytic subunit RNASEH2A and the non-catalytic subunits RNASEH2B and RNASEH2C.</text>
</comment>
<evidence type="ECO:0000259" key="3">
    <source>
        <dbReference type="Pfam" id="PF09468"/>
    </source>
</evidence>
<dbReference type="Pfam" id="PF09468">
    <property type="entry name" value="RNase_H2-Ydr279"/>
    <property type="match status" value="1"/>
</dbReference>
<dbReference type="InterPro" id="IPR019024">
    <property type="entry name" value="RNase_H2_suB_wHTH"/>
</dbReference>
<name>A0A1I7WCT4_HETBA</name>
<keyword evidence="4" id="KW-1185">Reference proteome</keyword>
<evidence type="ECO:0000313" key="5">
    <source>
        <dbReference type="WBParaSite" id="Hba_02540"/>
    </source>
</evidence>
<feature type="domain" description="Ribonuclease H2 subunit B wHTH" evidence="3">
    <location>
        <begin position="94"/>
        <end position="207"/>
    </location>
</feature>
<dbReference type="PANTHER" id="PTHR13383:SF11">
    <property type="entry name" value="RIBONUCLEASE H2 SUBUNIT B"/>
    <property type="match status" value="1"/>
</dbReference>
<dbReference type="Gene3D" id="1.10.20.120">
    <property type="match status" value="1"/>
</dbReference>
<sequence>MVEDIGTEEVSGGPPCSNESYTRLFVVAQNGTLAGSSIYSIKHPRNSVPVAYRIGERHCDEVLSVGDGYRSWFYGDSVVGDGSIRLFSPVHPLFLVLPYLLKNKSRFMELDEILCDKDNSAISILVKNNQLLSNINKVADSKKIYEATVYRFNEERFLKWITGRFERLRTSLLVGKTLHKAIIENIEMNMKRKANDDYDESINEKLLVKKPKESIVLRKLQHARNSTRYIDKPYFFTRYTG</sequence>